<name>A0A0W7WW75_9ACTN</name>
<feature type="region of interest" description="Disordered" evidence="2">
    <location>
        <begin position="1"/>
        <end position="63"/>
    </location>
</feature>
<feature type="domain" description="CsbD-like" evidence="3">
    <location>
        <begin position="5"/>
        <end position="53"/>
    </location>
</feature>
<evidence type="ECO:0000256" key="1">
    <source>
        <dbReference type="ARBA" id="ARBA00009129"/>
    </source>
</evidence>
<proteinExistence type="inferred from homology"/>
<evidence type="ECO:0000313" key="4">
    <source>
        <dbReference type="EMBL" id="KUF14853.1"/>
    </source>
</evidence>
<dbReference type="SUPFAM" id="SSF69047">
    <property type="entry name" value="Hypothetical protein YjbJ"/>
    <property type="match status" value="1"/>
</dbReference>
<dbReference type="STRING" id="1765722.AT728_36845"/>
<dbReference type="InterPro" id="IPR008462">
    <property type="entry name" value="CsbD"/>
</dbReference>
<keyword evidence="5" id="KW-1185">Reference proteome</keyword>
<accession>A0A0W7WW75</accession>
<evidence type="ECO:0000256" key="2">
    <source>
        <dbReference type="SAM" id="MobiDB-lite"/>
    </source>
</evidence>
<dbReference type="RefSeq" id="WP_058850886.1">
    <property type="nucleotide sequence ID" value="NZ_LOCL01000051.1"/>
</dbReference>
<dbReference type="Proteomes" id="UP000054804">
    <property type="component" value="Unassembled WGS sequence"/>
</dbReference>
<dbReference type="OrthoDB" id="4331110at2"/>
<dbReference type="EMBL" id="LOCL01000051">
    <property type="protein sequence ID" value="KUF14853.1"/>
    <property type="molecule type" value="Genomic_DNA"/>
</dbReference>
<protein>
    <submittedName>
        <fullName evidence="4">General stress protein CsbD</fullName>
    </submittedName>
</protein>
<evidence type="ECO:0000259" key="3">
    <source>
        <dbReference type="Pfam" id="PF05532"/>
    </source>
</evidence>
<organism evidence="4 5">
    <name type="scientific">Streptomyces silvensis</name>
    <dbReference type="NCBI Taxonomy" id="1765722"/>
    <lineage>
        <taxon>Bacteria</taxon>
        <taxon>Bacillati</taxon>
        <taxon>Actinomycetota</taxon>
        <taxon>Actinomycetes</taxon>
        <taxon>Kitasatosporales</taxon>
        <taxon>Streptomycetaceae</taxon>
        <taxon>Streptomyces</taxon>
    </lineage>
</organism>
<dbReference type="Gene3D" id="1.10.1470.10">
    <property type="entry name" value="YjbJ"/>
    <property type="match status" value="1"/>
</dbReference>
<comment type="similarity">
    <text evidence="1">Belongs to the UPF0337 (CsbD) family.</text>
</comment>
<reference evidence="4 5" key="1">
    <citation type="submission" date="2015-12" db="EMBL/GenBank/DDBJ databases">
        <title>Draft genome sequence of Streptomyces silvensis ATCC 53525, a producer of novel hormone antagonists.</title>
        <authorList>
            <person name="Johnston C.W."/>
            <person name="Li Y."/>
            <person name="Magarvey N.A."/>
        </authorList>
    </citation>
    <scope>NUCLEOTIDE SEQUENCE [LARGE SCALE GENOMIC DNA]</scope>
    <source>
        <strain evidence="4 5">ATCC 53525</strain>
    </source>
</reference>
<dbReference type="AlphaFoldDB" id="A0A0W7WW75"/>
<feature type="compositionally biased region" description="Basic and acidic residues" evidence="2">
    <location>
        <begin position="8"/>
        <end position="63"/>
    </location>
</feature>
<evidence type="ECO:0000313" key="5">
    <source>
        <dbReference type="Proteomes" id="UP000054804"/>
    </source>
</evidence>
<dbReference type="InterPro" id="IPR036629">
    <property type="entry name" value="YjbJ_sf"/>
</dbReference>
<gene>
    <name evidence="4" type="ORF">AT728_36845</name>
</gene>
<sequence>MAGNGGMDKAKGKAKEMAGKVTGNRERQVQGKVDQARGDAKKAMHDARERARKADPSLGRDKG</sequence>
<comment type="caution">
    <text evidence="4">The sequence shown here is derived from an EMBL/GenBank/DDBJ whole genome shotgun (WGS) entry which is preliminary data.</text>
</comment>
<dbReference type="Pfam" id="PF05532">
    <property type="entry name" value="CsbD"/>
    <property type="match status" value="1"/>
</dbReference>